<accession>X1GTT2</accession>
<proteinExistence type="predicted"/>
<sequence>MDGSLFYSGLGALQLDEPTGALLLWEKLINQHRQSGYRPGAMVRTAEIYADKADYSSALKVYTDYSADYPDKAGDSTTKKRINELRFLLAGTSHREAELLSIIDQKGGVQSRKAREAMVELSRLAILENIGDIELAFSRLNQVARHHDLETASQAQFLLGEYYYTKGDTDKATEEFLKTLDKNPTDPDLAAQALYRAAEMMKLQGRSGEVKELVKRIEQGYPNSSWVSEGKKLLEGLR</sequence>
<name>X1GTT2_9ZZZZ</name>
<dbReference type="AlphaFoldDB" id="X1GTT2"/>
<protein>
    <submittedName>
        <fullName evidence="1">Uncharacterized protein</fullName>
    </submittedName>
</protein>
<dbReference type="Pfam" id="PF13174">
    <property type="entry name" value="TPR_6"/>
    <property type="match status" value="2"/>
</dbReference>
<dbReference type="InterPro" id="IPR019734">
    <property type="entry name" value="TPR_rpt"/>
</dbReference>
<organism evidence="1">
    <name type="scientific">marine sediment metagenome</name>
    <dbReference type="NCBI Taxonomy" id="412755"/>
    <lineage>
        <taxon>unclassified sequences</taxon>
        <taxon>metagenomes</taxon>
        <taxon>ecological metagenomes</taxon>
    </lineage>
</organism>
<dbReference type="EMBL" id="BARU01016516">
    <property type="protein sequence ID" value="GAH61326.1"/>
    <property type="molecule type" value="Genomic_DNA"/>
</dbReference>
<dbReference type="Gene3D" id="1.25.40.10">
    <property type="entry name" value="Tetratricopeptide repeat domain"/>
    <property type="match status" value="1"/>
</dbReference>
<dbReference type="SUPFAM" id="SSF48452">
    <property type="entry name" value="TPR-like"/>
    <property type="match status" value="1"/>
</dbReference>
<comment type="caution">
    <text evidence="1">The sequence shown here is derived from an EMBL/GenBank/DDBJ whole genome shotgun (WGS) entry which is preliminary data.</text>
</comment>
<reference evidence="1" key="1">
    <citation type="journal article" date="2014" name="Front. Microbiol.">
        <title>High frequency of phylogenetically diverse reductive dehalogenase-homologous genes in deep subseafloor sedimentary metagenomes.</title>
        <authorList>
            <person name="Kawai M."/>
            <person name="Futagami T."/>
            <person name="Toyoda A."/>
            <person name="Takaki Y."/>
            <person name="Nishi S."/>
            <person name="Hori S."/>
            <person name="Arai W."/>
            <person name="Tsubouchi T."/>
            <person name="Morono Y."/>
            <person name="Uchiyama I."/>
            <person name="Ito T."/>
            <person name="Fujiyama A."/>
            <person name="Inagaki F."/>
            <person name="Takami H."/>
        </authorList>
    </citation>
    <scope>NUCLEOTIDE SEQUENCE</scope>
    <source>
        <strain evidence="1">Expedition CK06-06</strain>
    </source>
</reference>
<evidence type="ECO:0000313" key="1">
    <source>
        <dbReference type="EMBL" id="GAH61326.1"/>
    </source>
</evidence>
<gene>
    <name evidence="1" type="ORF">S03H2_27439</name>
</gene>
<dbReference type="InterPro" id="IPR011990">
    <property type="entry name" value="TPR-like_helical_dom_sf"/>
</dbReference>
<dbReference type="PROSITE" id="PS50005">
    <property type="entry name" value="TPR"/>
    <property type="match status" value="1"/>
</dbReference>